<evidence type="ECO:0000313" key="4">
    <source>
        <dbReference type="EMBL" id="PKH37355.1"/>
    </source>
</evidence>
<dbReference type="InterPro" id="IPR027417">
    <property type="entry name" value="P-loop_NTPase"/>
</dbReference>
<dbReference type="RefSeq" id="WP_091193409.1">
    <property type="nucleotide sequence ID" value="NZ_FOKC01000001.1"/>
</dbReference>
<dbReference type="GO" id="GO:0005524">
    <property type="term" value="F:ATP binding"/>
    <property type="evidence" value="ECO:0007669"/>
    <property type="project" value="UniProtKB-KW"/>
</dbReference>
<dbReference type="InterPro" id="IPR041664">
    <property type="entry name" value="AAA_16"/>
</dbReference>
<reference evidence="4 7" key="2">
    <citation type="submission" date="2017-12" db="EMBL/GenBank/DDBJ databases">
        <title>Pharmacopeia of the Arctic Ocean.</title>
        <authorList>
            <person name="Collins E."/>
            <person name="Ducluzeau A.-L."/>
        </authorList>
    </citation>
    <scope>NUCLEOTIDE SEQUENCE [LARGE SCALE GENOMIC DNA]</scope>
    <source>
        <strain evidence="4 7">DSM 23325</strain>
    </source>
</reference>
<keyword evidence="1" id="KW-0547">Nucleotide-binding</keyword>
<dbReference type="EMBL" id="FOKC01000001">
    <property type="protein sequence ID" value="SFA77473.1"/>
    <property type="molecule type" value="Genomic_DNA"/>
</dbReference>
<dbReference type="Pfam" id="PF13191">
    <property type="entry name" value="AAA_16"/>
    <property type="match status" value="1"/>
</dbReference>
<dbReference type="GO" id="GO:0004016">
    <property type="term" value="F:adenylate cyclase activity"/>
    <property type="evidence" value="ECO:0007669"/>
    <property type="project" value="TreeGrafter"/>
</dbReference>
<dbReference type="STRING" id="748909.SAMN05192575_101318"/>
<evidence type="ECO:0000313" key="6">
    <source>
        <dbReference type="Proteomes" id="UP000199113"/>
    </source>
</evidence>
<dbReference type="AlphaFoldDB" id="A0A1I0VNA3"/>
<organism evidence="5 6">
    <name type="scientific">Nocardioides alpinus</name>
    <dbReference type="NCBI Taxonomy" id="748909"/>
    <lineage>
        <taxon>Bacteria</taxon>
        <taxon>Bacillati</taxon>
        <taxon>Actinomycetota</taxon>
        <taxon>Actinomycetes</taxon>
        <taxon>Propionibacteriales</taxon>
        <taxon>Nocardioidaceae</taxon>
        <taxon>Nocardioides</taxon>
    </lineage>
</organism>
<gene>
    <name evidence="4" type="ORF">CXG46_17995</name>
    <name evidence="5" type="ORF">SAMN05192575_101318</name>
</gene>
<dbReference type="GO" id="GO:0005737">
    <property type="term" value="C:cytoplasm"/>
    <property type="evidence" value="ECO:0007669"/>
    <property type="project" value="TreeGrafter"/>
</dbReference>
<accession>A0A1I0VNA3</accession>
<dbReference type="OrthoDB" id="5476461at2"/>
<evidence type="ECO:0000256" key="2">
    <source>
        <dbReference type="ARBA" id="ARBA00022840"/>
    </source>
</evidence>
<evidence type="ECO:0000259" key="3">
    <source>
        <dbReference type="Pfam" id="PF13191"/>
    </source>
</evidence>
<evidence type="ECO:0000256" key="1">
    <source>
        <dbReference type="ARBA" id="ARBA00022741"/>
    </source>
</evidence>
<dbReference type="Proteomes" id="UP000199113">
    <property type="component" value="Unassembled WGS sequence"/>
</dbReference>
<dbReference type="PANTHER" id="PTHR16305">
    <property type="entry name" value="TESTICULAR SOLUBLE ADENYLYL CYCLASE"/>
    <property type="match status" value="1"/>
</dbReference>
<reference evidence="5" key="1">
    <citation type="submission" date="2016-10" db="EMBL/GenBank/DDBJ databases">
        <authorList>
            <person name="de Groot N.N."/>
        </authorList>
    </citation>
    <scope>NUCLEOTIDE SEQUENCE [LARGE SCALE GENOMIC DNA]</scope>
    <source>
        <strain evidence="5">CGMCC 1.10697</strain>
    </source>
</reference>
<keyword evidence="7" id="KW-1185">Reference proteome</keyword>
<name>A0A1I0VNA3_9ACTN</name>
<evidence type="ECO:0000313" key="5">
    <source>
        <dbReference type="EMBL" id="SFA77473.1"/>
    </source>
</evidence>
<protein>
    <submittedName>
        <fullName evidence="5">AAA ATPase domain-containing protein</fullName>
    </submittedName>
</protein>
<dbReference type="EMBL" id="PJBV01000035">
    <property type="protein sequence ID" value="PKH37355.1"/>
    <property type="molecule type" value="Genomic_DNA"/>
</dbReference>
<feature type="domain" description="Orc1-like AAA ATPase" evidence="3">
    <location>
        <begin position="96"/>
        <end position="259"/>
    </location>
</feature>
<sequence>MSALPRPDLPPGPHRELVDRLHELHHRAGWPSLRTLARETAVSHTTVSKAFSRPALPSWGTLELLVEAMDGDTGVFHALWLAASTSAEGSRPAPRIAGRRTELDVVRHHLESGSGLLLVTGEAGIGKSTLVRAAADAAAAHVATGHCRPLSTPVSLMPMVEVLRDLMSRDDRSWSDAVIRASPAWVWPTLAPLLPELGTDALTGPQDFGRQRLMSAVITLVEAFHAERPLALWLEDLPWADSATLDLVEMLDSHGSRLPVVATWRTEDPDTTPVHTQWWDRVAARTSRVSLVPLSRAETADQLALMDGVVPAAARVDQIFRRSQGQPLFTEHLASGGQAGDALPDVLAGALSRRLDLLDGDDWLLVRTLGIADRALTVEQLVRAAGVQADPVPALRALVRQRLVASVDDKVQLRHPLLGEAVRAMLVPGEARGVHVGIAVALEELSDPPAAEVAGHWQAARRPADEMRWRIRAALAADARFARREAFAEWSRVLELWGVTSPPDGEAEVDLAQVLVRRIESAIRAGHGVEAVGGLIEEAMATPLPELGRAAVLLRAGDIECGFGDVALGLRLIDEAVAIQSRHAPTREAARVLEVRVNILGSLGRNEELGADIARGLDIAAALDAPEIARIFLAQSAWAHVVDHDPGGARDLAWQAIRAVDPDRDPAGTIRVGASATEVLLAVGASAQEIAEAATDAVVHTDRWQVLGLAPDGLYSDVAEAYLRAGDVTRAAEWIEPRVRGVTGAQLRRSRRASCAVDVRRGELASALAMLEHLEAIDQGDHYAVSAALRNPVHAEALLWSGKASEAGAHLALALEVVSTNDLALESAWLLAMCARTEADLVQSAAPSERHAALARVELMRATCVADPFGPDAYGADLAAHTATWRSELQRIVGRDSAGPWAGAAAEWDSLTRPHDAAYCRWRAAQCALRDGQGTVAARLLKHAARDAKEHVPLARAIARTAGGG</sequence>
<proteinExistence type="predicted"/>
<dbReference type="Proteomes" id="UP000233565">
    <property type="component" value="Unassembled WGS sequence"/>
</dbReference>
<keyword evidence="2" id="KW-0067">ATP-binding</keyword>
<dbReference type="PANTHER" id="PTHR16305:SF28">
    <property type="entry name" value="GUANYLATE CYCLASE DOMAIN-CONTAINING PROTEIN"/>
    <property type="match status" value="1"/>
</dbReference>
<dbReference type="SUPFAM" id="SSF52540">
    <property type="entry name" value="P-loop containing nucleoside triphosphate hydrolases"/>
    <property type="match status" value="1"/>
</dbReference>
<evidence type="ECO:0000313" key="7">
    <source>
        <dbReference type="Proteomes" id="UP000233565"/>
    </source>
</evidence>